<feature type="transmembrane region" description="Helical" evidence="1">
    <location>
        <begin position="307"/>
        <end position="326"/>
    </location>
</feature>
<evidence type="ECO:0000313" key="3">
    <source>
        <dbReference type="Proteomes" id="UP000624325"/>
    </source>
</evidence>
<sequence length="502" mass="52669">MTLTAGHSRAPIMAAARSVAADATIAITSSMVATGEPGTRAPSGDPLDALVDRVREMANQAVDSLQVAALLEADGVTDRAARAVFGYTDVFDLADAVFRRAGGGVRRLRPVGPPVRDPARATREIAHGPLYLLPGALFPAVAAVIAPQPLLVSLVVAGALGWVWAAGATWLAYQCLNVDDQRTAGRVLAWSTVLGLVVAGLAGVGVTMAVGGGLVAAALVLGVMAYQMASTVLVFYRLEAWLAVLIAPAAAVGVAYVLEEVVLAAALAAVAVCVTAALCFGVWRAWRAGAGRTISVVGGVRGLFRGRFGALTWILLYNVLAAAFLLHAQIPYLLSQVNVVVVGLALIVTMGVVEWRARRFTEESRRLLTRVRYPREFHRRVWFLLAGNVVACWLTTAVFSVAVTWLLWTLDRLTPAVLAMAGAQVVMAGAYLTAFVLANHLRYGWLCGGLAVALAASLGASHVIGASADVPTTAFYLGSTVLLQILLFAGLAPVLGQVSRYR</sequence>
<evidence type="ECO:0000256" key="1">
    <source>
        <dbReference type="SAM" id="Phobius"/>
    </source>
</evidence>
<comment type="caution">
    <text evidence="2">The sequence shown here is derived from an EMBL/GenBank/DDBJ whole genome shotgun (WGS) entry which is preliminary data.</text>
</comment>
<feature type="transmembrane region" description="Helical" evidence="1">
    <location>
        <begin position="381"/>
        <end position="408"/>
    </location>
</feature>
<feature type="transmembrane region" description="Helical" evidence="1">
    <location>
        <begin position="185"/>
        <end position="202"/>
    </location>
</feature>
<feature type="transmembrane region" description="Helical" evidence="1">
    <location>
        <begin position="264"/>
        <end position="286"/>
    </location>
</feature>
<keyword evidence="3" id="KW-1185">Reference proteome</keyword>
<evidence type="ECO:0000313" key="2">
    <source>
        <dbReference type="EMBL" id="GIF58945.1"/>
    </source>
</evidence>
<protein>
    <submittedName>
        <fullName evidence="2">Uncharacterized protein</fullName>
    </submittedName>
</protein>
<feature type="transmembrane region" description="Helical" evidence="1">
    <location>
        <begin position="208"/>
        <end position="226"/>
    </location>
</feature>
<reference evidence="2 3" key="1">
    <citation type="submission" date="2021-01" db="EMBL/GenBank/DDBJ databases">
        <title>Whole genome shotgun sequence of Asanoa iriomotensis NBRC 100142.</title>
        <authorList>
            <person name="Komaki H."/>
            <person name="Tamura T."/>
        </authorList>
    </citation>
    <scope>NUCLEOTIDE SEQUENCE [LARGE SCALE GENOMIC DNA]</scope>
    <source>
        <strain evidence="2 3">NBRC 100142</strain>
    </source>
</reference>
<proteinExistence type="predicted"/>
<dbReference type="EMBL" id="BONC01000039">
    <property type="protein sequence ID" value="GIF58945.1"/>
    <property type="molecule type" value="Genomic_DNA"/>
</dbReference>
<accession>A0ABQ4C9H1</accession>
<feature type="transmembrane region" description="Helical" evidence="1">
    <location>
        <begin position="130"/>
        <end position="146"/>
    </location>
</feature>
<feature type="transmembrane region" description="Helical" evidence="1">
    <location>
        <begin position="332"/>
        <end position="353"/>
    </location>
</feature>
<name>A0ABQ4C9H1_9ACTN</name>
<dbReference type="RefSeq" id="WP_203705740.1">
    <property type="nucleotide sequence ID" value="NZ_BAAALU010000033.1"/>
</dbReference>
<dbReference type="Proteomes" id="UP000624325">
    <property type="component" value="Unassembled WGS sequence"/>
</dbReference>
<keyword evidence="1" id="KW-1133">Transmembrane helix</keyword>
<feature type="transmembrane region" description="Helical" evidence="1">
    <location>
        <begin position="474"/>
        <end position="496"/>
    </location>
</feature>
<feature type="transmembrane region" description="Helical" evidence="1">
    <location>
        <begin position="152"/>
        <end position="173"/>
    </location>
</feature>
<organism evidence="2 3">
    <name type="scientific">Asanoa iriomotensis</name>
    <dbReference type="NCBI Taxonomy" id="234613"/>
    <lineage>
        <taxon>Bacteria</taxon>
        <taxon>Bacillati</taxon>
        <taxon>Actinomycetota</taxon>
        <taxon>Actinomycetes</taxon>
        <taxon>Micromonosporales</taxon>
        <taxon>Micromonosporaceae</taxon>
        <taxon>Asanoa</taxon>
    </lineage>
</organism>
<feature type="transmembrane region" description="Helical" evidence="1">
    <location>
        <begin position="414"/>
        <end position="438"/>
    </location>
</feature>
<keyword evidence="1" id="KW-0472">Membrane</keyword>
<gene>
    <name evidence="2" type="ORF">Air01nite_50400</name>
</gene>
<keyword evidence="1" id="KW-0812">Transmembrane</keyword>
<feature type="transmembrane region" description="Helical" evidence="1">
    <location>
        <begin position="445"/>
        <end position="468"/>
    </location>
</feature>
<feature type="transmembrane region" description="Helical" evidence="1">
    <location>
        <begin position="238"/>
        <end position="258"/>
    </location>
</feature>